<dbReference type="RefSeq" id="WP_045954221.1">
    <property type="nucleotide sequence ID" value="NZ_JXXV01000007.1"/>
</dbReference>
<dbReference type="PROSITE" id="PS51186">
    <property type="entry name" value="GNAT"/>
    <property type="match status" value="1"/>
</dbReference>
<comment type="caution">
    <text evidence="2">The sequence shown here is derived from an EMBL/GenBank/DDBJ whole genome shotgun (WGS) entry which is preliminary data.</text>
</comment>
<reference evidence="2 3" key="1">
    <citation type="journal article" date="2015" name="BMC Genomics">
        <title>Genome mining reveals unlocked bioactive potential of marine Gram-negative bacteria.</title>
        <authorList>
            <person name="Machado H."/>
            <person name="Sonnenschein E.C."/>
            <person name="Melchiorsen J."/>
            <person name="Gram L."/>
        </authorList>
    </citation>
    <scope>NUCLEOTIDE SEQUENCE [LARGE SCALE GENOMIC DNA]</scope>
    <source>
        <strain evidence="2 3">S2757</strain>
    </source>
</reference>
<protein>
    <submittedName>
        <fullName evidence="2">Histone acetyltransferase</fullName>
    </submittedName>
</protein>
<dbReference type="CDD" id="cd04301">
    <property type="entry name" value="NAT_SF"/>
    <property type="match status" value="1"/>
</dbReference>
<dbReference type="EMBL" id="JXXV01000007">
    <property type="protein sequence ID" value="KJY84477.1"/>
    <property type="molecule type" value="Genomic_DNA"/>
</dbReference>
<dbReference type="Gene3D" id="3.40.630.30">
    <property type="match status" value="1"/>
</dbReference>
<feature type="domain" description="N-acetyltransferase" evidence="1">
    <location>
        <begin position="3"/>
        <end position="139"/>
    </location>
</feature>
<accession>A0A0F4NMY0</accession>
<proteinExistence type="predicted"/>
<dbReference type="AlphaFoldDB" id="A0A0F4NMY0"/>
<dbReference type="OrthoDB" id="9787920at2"/>
<dbReference type="PATRIC" id="fig|579748.3.peg.584"/>
<evidence type="ECO:0000259" key="1">
    <source>
        <dbReference type="PROSITE" id="PS51186"/>
    </source>
</evidence>
<keyword evidence="3" id="KW-1185">Reference proteome</keyword>
<evidence type="ECO:0000313" key="3">
    <source>
        <dbReference type="Proteomes" id="UP000033673"/>
    </source>
</evidence>
<organism evidence="2 3">
    <name type="scientific">Vibrio galatheae</name>
    <dbReference type="NCBI Taxonomy" id="579748"/>
    <lineage>
        <taxon>Bacteria</taxon>
        <taxon>Pseudomonadati</taxon>
        <taxon>Pseudomonadota</taxon>
        <taxon>Gammaproteobacteria</taxon>
        <taxon>Vibrionales</taxon>
        <taxon>Vibrionaceae</taxon>
        <taxon>Vibrio</taxon>
    </lineage>
</organism>
<dbReference type="Proteomes" id="UP000033673">
    <property type="component" value="Unassembled WGS sequence"/>
</dbReference>
<name>A0A0F4NMY0_9VIBR</name>
<dbReference type="InterPro" id="IPR016181">
    <property type="entry name" value="Acyl_CoA_acyltransferase"/>
</dbReference>
<gene>
    <name evidence="2" type="ORF">TW81_02815</name>
</gene>
<dbReference type="SUPFAM" id="SSF55729">
    <property type="entry name" value="Acyl-CoA N-acyltransferases (Nat)"/>
    <property type="match status" value="1"/>
</dbReference>
<keyword evidence="2" id="KW-0808">Transferase</keyword>
<dbReference type="Pfam" id="PF00583">
    <property type="entry name" value="Acetyltransf_1"/>
    <property type="match status" value="1"/>
</dbReference>
<dbReference type="GO" id="GO:0016747">
    <property type="term" value="F:acyltransferase activity, transferring groups other than amino-acyl groups"/>
    <property type="evidence" value="ECO:0007669"/>
    <property type="project" value="InterPro"/>
</dbReference>
<sequence>MNVQFVLNPPKNIRDVIYNGLKTFNMKHFPDQDVQSLACYIEDEDGNFAGGLTGEIFTNTLFVEFLWVNENERNSGIGSVLMARLEEEAREFGVTDLYLDTYSFQAPGFYAKLGFTEVGRYSGFPTQGVDKIFLQKSIG</sequence>
<evidence type="ECO:0000313" key="2">
    <source>
        <dbReference type="EMBL" id="KJY84477.1"/>
    </source>
</evidence>
<dbReference type="InterPro" id="IPR000182">
    <property type="entry name" value="GNAT_dom"/>
</dbReference>
<dbReference type="STRING" id="579748.TW81_02815"/>